<dbReference type="OrthoDB" id="1523003at2"/>
<keyword evidence="4" id="KW-0862">Zinc</keyword>
<dbReference type="GO" id="GO:0005829">
    <property type="term" value="C:cytosol"/>
    <property type="evidence" value="ECO:0007669"/>
    <property type="project" value="TreeGrafter"/>
</dbReference>
<feature type="domain" description="Succinylglutamate desuccinylase/Aspartoacylase catalytic" evidence="5">
    <location>
        <begin position="18"/>
        <end position="185"/>
    </location>
</feature>
<dbReference type="PANTHER" id="PTHR15162:SF7">
    <property type="entry name" value="SUCCINYLGLUTAMATE DESUCCINYLASE"/>
    <property type="match status" value="1"/>
</dbReference>
<name>A0A5C6RMZ8_9BACT</name>
<dbReference type="GO" id="GO:0016788">
    <property type="term" value="F:hydrolase activity, acting on ester bonds"/>
    <property type="evidence" value="ECO:0007669"/>
    <property type="project" value="InterPro"/>
</dbReference>
<dbReference type="GO" id="GO:0046872">
    <property type="term" value="F:metal ion binding"/>
    <property type="evidence" value="ECO:0007669"/>
    <property type="project" value="UniProtKB-KW"/>
</dbReference>
<keyword evidence="2" id="KW-0479">Metal-binding</keyword>
<evidence type="ECO:0000256" key="2">
    <source>
        <dbReference type="ARBA" id="ARBA00022723"/>
    </source>
</evidence>
<evidence type="ECO:0000313" key="7">
    <source>
        <dbReference type="Proteomes" id="UP000321580"/>
    </source>
</evidence>
<proteinExistence type="predicted"/>
<comment type="cofactor">
    <cofactor evidence="1">
        <name>Zn(2+)</name>
        <dbReference type="ChEBI" id="CHEBI:29105"/>
    </cofactor>
</comment>
<reference evidence="6 7" key="1">
    <citation type="submission" date="2019-08" db="EMBL/GenBank/DDBJ databases">
        <title>Genome of Phaeodactylibacter luteus.</title>
        <authorList>
            <person name="Bowman J.P."/>
        </authorList>
    </citation>
    <scope>NUCLEOTIDE SEQUENCE [LARGE SCALE GENOMIC DNA]</scope>
    <source>
        <strain evidence="6 7">KCTC 42180</strain>
    </source>
</reference>
<evidence type="ECO:0000259" key="5">
    <source>
        <dbReference type="Pfam" id="PF24827"/>
    </source>
</evidence>
<comment type="caution">
    <text evidence="6">The sequence shown here is derived from an EMBL/GenBank/DDBJ whole genome shotgun (WGS) entry which is preliminary data.</text>
</comment>
<keyword evidence="3" id="KW-0378">Hydrolase</keyword>
<dbReference type="InterPro" id="IPR050178">
    <property type="entry name" value="AspA/AstE_fam"/>
</dbReference>
<gene>
    <name evidence="6" type="ORF">FRY97_10965</name>
</gene>
<dbReference type="Gene3D" id="3.40.630.10">
    <property type="entry name" value="Zn peptidases"/>
    <property type="match status" value="1"/>
</dbReference>
<keyword evidence="7" id="KW-1185">Reference proteome</keyword>
<sequence>MFMNNQRLIGAYSGKESGPLLICLGGMHGNEPAGVQALDILFKLLELEPESNPDFKFKGRIVGFRGNARAIAKGARFLEKDLNRQWTPENVARILQSPPDELKAEDLEVLELHTAIMEEISAYAPERVVLLDLHTTTAYGGIFSIATDDPESERIAVELHAPVIKGLLSGLRGTTLHYFNTAQIGLPTVAVCFESGQHDETLSVNRAIAAIINCMRTIGCVKAEHVENRHDALLIEYSRGLPKVSELITCHSIRPGDAFQMLPDYKNFQEVRAGEVLAHDRNGEIKAAEAGRILMPLYQKQGDDGFFLIRPLPKGRFS</sequence>
<evidence type="ECO:0000313" key="6">
    <source>
        <dbReference type="EMBL" id="TXB63020.1"/>
    </source>
</evidence>
<protein>
    <submittedName>
        <fullName evidence="6">Succinylglutamate desuccinylase</fullName>
    </submittedName>
</protein>
<dbReference type="Proteomes" id="UP000321580">
    <property type="component" value="Unassembled WGS sequence"/>
</dbReference>
<dbReference type="AlphaFoldDB" id="A0A5C6RMZ8"/>
<organism evidence="6 7">
    <name type="scientific">Phaeodactylibacter luteus</name>
    <dbReference type="NCBI Taxonomy" id="1564516"/>
    <lineage>
        <taxon>Bacteria</taxon>
        <taxon>Pseudomonadati</taxon>
        <taxon>Bacteroidota</taxon>
        <taxon>Saprospiria</taxon>
        <taxon>Saprospirales</taxon>
        <taxon>Haliscomenobacteraceae</taxon>
        <taxon>Phaeodactylibacter</taxon>
    </lineage>
</organism>
<dbReference type="Pfam" id="PF24827">
    <property type="entry name" value="AstE_AspA_cat"/>
    <property type="match status" value="1"/>
</dbReference>
<evidence type="ECO:0000256" key="1">
    <source>
        <dbReference type="ARBA" id="ARBA00001947"/>
    </source>
</evidence>
<dbReference type="SUPFAM" id="SSF53187">
    <property type="entry name" value="Zn-dependent exopeptidases"/>
    <property type="match status" value="1"/>
</dbReference>
<evidence type="ECO:0000256" key="4">
    <source>
        <dbReference type="ARBA" id="ARBA00022833"/>
    </source>
</evidence>
<dbReference type="EMBL" id="VOOR01000020">
    <property type="protein sequence ID" value="TXB63020.1"/>
    <property type="molecule type" value="Genomic_DNA"/>
</dbReference>
<accession>A0A5C6RMZ8</accession>
<dbReference type="InterPro" id="IPR055438">
    <property type="entry name" value="AstE_AspA_cat"/>
</dbReference>
<evidence type="ECO:0000256" key="3">
    <source>
        <dbReference type="ARBA" id="ARBA00022801"/>
    </source>
</evidence>
<dbReference type="PANTHER" id="PTHR15162">
    <property type="entry name" value="ASPARTOACYLASE"/>
    <property type="match status" value="1"/>
</dbReference>